<evidence type="ECO:0000313" key="8">
    <source>
        <dbReference type="Proteomes" id="UP000193986"/>
    </source>
</evidence>
<keyword evidence="5 6" id="KW-0472">Membrane</keyword>
<evidence type="ECO:0000313" key="7">
    <source>
        <dbReference type="EMBL" id="ORY24487.1"/>
    </source>
</evidence>
<evidence type="ECO:0000256" key="3">
    <source>
        <dbReference type="ARBA" id="ARBA00022692"/>
    </source>
</evidence>
<dbReference type="AlphaFoldDB" id="A0A1Y2AQJ0"/>
<dbReference type="GO" id="GO:0016020">
    <property type="term" value="C:membrane"/>
    <property type="evidence" value="ECO:0007669"/>
    <property type="project" value="UniProtKB-SubCell"/>
</dbReference>
<evidence type="ECO:0000256" key="4">
    <source>
        <dbReference type="ARBA" id="ARBA00022989"/>
    </source>
</evidence>
<proteinExistence type="predicted"/>
<evidence type="ECO:0000256" key="6">
    <source>
        <dbReference type="SAM" id="Phobius"/>
    </source>
</evidence>
<dbReference type="Proteomes" id="UP000193986">
    <property type="component" value="Unassembled WGS sequence"/>
</dbReference>
<dbReference type="Gene3D" id="1.20.1250.20">
    <property type="entry name" value="MFS general substrate transporter like domains"/>
    <property type="match status" value="2"/>
</dbReference>
<name>A0A1Y2AQJ0_9TREE</name>
<feature type="transmembrane region" description="Helical" evidence="6">
    <location>
        <begin position="424"/>
        <end position="441"/>
    </location>
</feature>
<dbReference type="PANTHER" id="PTHR43791">
    <property type="entry name" value="PERMEASE-RELATED"/>
    <property type="match status" value="1"/>
</dbReference>
<dbReference type="Pfam" id="PF07690">
    <property type="entry name" value="MFS_1"/>
    <property type="match status" value="1"/>
</dbReference>
<feature type="transmembrane region" description="Helical" evidence="6">
    <location>
        <begin position="231"/>
        <end position="251"/>
    </location>
</feature>
<accession>A0A1Y2AQJ0</accession>
<feature type="transmembrane region" description="Helical" evidence="6">
    <location>
        <begin position="461"/>
        <end position="480"/>
    </location>
</feature>
<feature type="transmembrane region" description="Helical" evidence="6">
    <location>
        <begin position="302"/>
        <end position="324"/>
    </location>
</feature>
<protein>
    <submittedName>
        <fullName evidence="7">Putative allantoate transporter</fullName>
    </submittedName>
</protein>
<dbReference type="PANTHER" id="PTHR43791:SF59">
    <property type="entry name" value="TRANSPORTER, PUTATIVE (AFU_ORTHOLOGUE AFUA_1G06550)-RELATED"/>
    <property type="match status" value="1"/>
</dbReference>
<reference evidence="7 8" key="1">
    <citation type="submission" date="2016-07" db="EMBL/GenBank/DDBJ databases">
        <title>Pervasive Adenine N6-methylation of Active Genes in Fungi.</title>
        <authorList>
            <consortium name="DOE Joint Genome Institute"/>
            <person name="Mondo S.J."/>
            <person name="Dannebaum R.O."/>
            <person name="Kuo R.C."/>
            <person name="Labutti K."/>
            <person name="Haridas S."/>
            <person name="Kuo A."/>
            <person name="Salamov A."/>
            <person name="Ahrendt S.R."/>
            <person name="Lipzen A."/>
            <person name="Sullivan W."/>
            <person name="Andreopoulos W.B."/>
            <person name="Clum A."/>
            <person name="Lindquist E."/>
            <person name="Daum C."/>
            <person name="Ramamoorthy G.K."/>
            <person name="Gryganskyi A."/>
            <person name="Culley D."/>
            <person name="Magnuson J.K."/>
            <person name="James T.Y."/>
            <person name="O'Malley M.A."/>
            <person name="Stajich J.E."/>
            <person name="Spatafora J.W."/>
            <person name="Visel A."/>
            <person name="Grigoriev I.V."/>
        </authorList>
    </citation>
    <scope>NUCLEOTIDE SEQUENCE [LARGE SCALE GENOMIC DNA]</scope>
    <source>
        <strain evidence="7 8">68-887.2</strain>
    </source>
</reference>
<keyword evidence="3 6" id="KW-0812">Transmembrane</keyword>
<evidence type="ECO:0000256" key="1">
    <source>
        <dbReference type="ARBA" id="ARBA00004141"/>
    </source>
</evidence>
<evidence type="ECO:0000256" key="5">
    <source>
        <dbReference type="ARBA" id="ARBA00023136"/>
    </source>
</evidence>
<feature type="transmembrane region" description="Helical" evidence="6">
    <location>
        <begin position="199"/>
        <end position="219"/>
    </location>
</feature>
<evidence type="ECO:0000256" key="2">
    <source>
        <dbReference type="ARBA" id="ARBA00022448"/>
    </source>
</evidence>
<organism evidence="7 8">
    <name type="scientific">Naematelia encephala</name>
    <dbReference type="NCBI Taxonomy" id="71784"/>
    <lineage>
        <taxon>Eukaryota</taxon>
        <taxon>Fungi</taxon>
        <taxon>Dikarya</taxon>
        <taxon>Basidiomycota</taxon>
        <taxon>Agaricomycotina</taxon>
        <taxon>Tremellomycetes</taxon>
        <taxon>Tremellales</taxon>
        <taxon>Naemateliaceae</taxon>
        <taxon>Naematelia</taxon>
    </lineage>
</organism>
<comment type="caution">
    <text evidence="7">The sequence shown here is derived from an EMBL/GenBank/DDBJ whole genome shotgun (WGS) entry which is preliminary data.</text>
</comment>
<feature type="transmembrane region" description="Helical" evidence="6">
    <location>
        <begin position="330"/>
        <end position="352"/>
    </location>
</feature>
<dbReference type="EMBL" id="MCFC01000067">
    <property type="protein sequence ID" value="ORY24487.1"/>
    <property type="molecule type" value="Genomic_DNA"/>
</dbReference>
<dbReference type="InterPro" id="IPR011701">
    <property type="entry name" value="MFS"/>
</dbReference>
<keyword evidence="8" id="KW-1185">Reference proteome</keyword>
<keyword evidence="2" id="KW-0813">Transport</keyword>
<dbReference type="InterPro" id="IPR036259">
    <property type="entry name" value="MFS_trans_sf"/>
</dbReference>
<dbReference type="GO" id="GO:0022857">
    <property type="term" value="F:transmembrane transporter activity"/>
    <property type="evidence" value="ECO:0007669"/>
    <property type="project" value="InterPro"/>
</dbReference>
<feature type="transmembrane region" description="Helical" evidence="6">
    <location>
        <begin position="364"/>
        <end position="384"/>
    </location>
</feature>
<comment type="subcellular location">
    <subcellularLocation>
        <location evidence="1">Membrane</location>
        <topology evidence="1">Multi-pass membrane protein</topology>
    </subcellularLocation>
</comment>
<gene>
    <name evidence="7" type="ORF">BCR39DRAFT_546805</name>
</gene>
<keyword evidence="4 6" id="KW-1133">Transmembrane helix</keyword>
<feature type="transmembrane region" description="Helical" evidence="6">
    <location>
        <begin position="390"/>
        <end position="412"/>
    </location>
</feature>
<dbReference type="SUPFAM" id="SSF103473">
    <property type="entry name" value="MFS general substrate transporter"/>
    <property type="match status" value="1"/>
</dbReference>
<dbReference type="InParanoid" id="A0A1Y2AQJ0"/>
<sequence length="550" mass="61142">MEDITPLSNNNQEKEGAQLVEDVKANETVDPENLGAINATSETAKHMLEAAGNIAYTPEDSRRVVRMIDWRVLLSMCLMYVSQQLDKSALGWAGTFNIQEDTGLVGTQYSWLTTCVYLAELIFQPLSMYALSYFPVRYWLLFNYVGWSTVSICTAACTNFTSLMVVRTLLGIFEASIQPANFFMTQMWYTRREQARRTIAWEIANSGAGFVGPLIAYGVGHATTRIKAYQGIYLCVGGLSFFFMPLVVYLLPSSPTEAKFLSKGNDRLIALDRMKENNMGTKSGKWNWKQCWETFCDPKTYIWFLMFVCVAAPSGGFGAFGGLVTKGFGFSSFTAILTGLPSPVINSLAMLFAGYMNDKFRKRFIVIAFLCLFPIAGQASLLSIPRSKPGALLGVTYIGAVSGALQPLLWAWANLNASGTTKRVLTTSIMFTGSCVGNMIGPQLFISKEAPLYYTGLRSCLSLFTALCALIVVQGLYLMYLNKKQEKRRIDLGLPAAIRDISLMAIEEAEAYKAELTAMLRTQNMTEGQLFSHAYDDMTDWENPMFMYAT</sequence>
<dbReference type="OrthoDB" id="6730379at2759"/>